<feature type="transmembrane region" description="Helical" evidence="5">
    <location>
        <begin position="22"/>
        <end position="42"/>
    </location>
</feature>
<dbReference type="GO" id="GO:0005886">
    <property type="term" value="C:plasma membrane"/>
    <property type="evidence" value="ECO:0007669"/>
    <property type="project" value="TreeGrafter"/>
</dbReference>
<feature type="transmembrane region" description="Helical" evidence="5">
    <location>
        <begin position="248"/>
        <end position="265"/>
    </location>
</feature>
<dbReference type="RefSeq" id="XP_060329658.1">
    <property type="nucleotide sequence ID" value="XM_060467664.1"/>
</dbReference>
<comment type="caution">
    <text evidence="6">The sequence shown here is derived from an EMBL/GenBank/DDBJ whole genome shotgun (WGS) entry which is preliminary data.</text>
</comment>
<comment type="subcellular location">
    <subcellularLocation>
        <location evidence="1">Membrane</location>
        <topology evidence="1">Multi-pass membrane protein</topology>
    </subcellularLocation>
</comment>
<reference evidence="6" key="1">
    <citation type="submission" date="2023-06" db="EMBL/GenBank/DDBJ databases">
        <authorList>
            <consortium name="Lawrence Berkeley National Laboratory"/>
            <person name="Ahrendt S."/>
            <person name="Sahu N."/>
            <person name="Indic B."/>
            <person name="Wong-Bajracharya J."/>
            <person name="Merenyi Z."/>
            <person name="Ke H.-M."/>
            <person name="Monk M."/>
            <person name="Kocsube S."/>
            <person name="Drula E."/>
            <person name="Lipzen A."/>
            <person name="Balint B."/>
            <person name="Henrissat B."/>
            <person name="Andreopoulos B."/>
            <person name="Martin F.M."/>
            <person name="Harder C.B."/>
            <person name="Rigling D."/>
            <person name="Ford K.L."/>
            <person name="Foster G.D."/>
            <person name="Pangilinan J."/>
            <person name="Papanicolaou A."/>
            <person name="Barry K."/>
            <person name="LaButti K."/>
            <person name="Viragh M."/>
            <person name="Koriabine M."/>
            <person name="Yan M."/>
            <person name="Riley R."/>
            <person name="Champramary S."/>
            <person name="Plett K.L."/>
            <person name="Tsai I.J."/>
            <person name="Slot J."/>
            <person name="Sipos G."/>
            <person name="Plett J."/>
            <person name="Nagy L.G."/>
            <person name="Grigoriev I.V."/>
        </authorList>
    </citation>
    <scope>NUCLEOTIDE SEQUENCE</scope>
    <source>
        <strain evidence="6">CCBAS 213</strain>
    </source>
</reference>
<dbReference type="InterPro" id="IPR007568">
    <property type="entry name" value="RTA1"/>
</dbReference>
<name>A0AA39KAM3_ARMTA</name>
<evidence type="ECO:0000256" key="3">
    <source>
        <dbReference type="ARBA" id="ARBA00022989"/>
    </source>
</evidence>
<dbReference type="Proteomes" id="UP001175211">
    <property type="component" value="Unassembled WGS sequence"/>
</dbReference>
<dbReference type="PANTHER" id="PTHR31465">
    <property type="entry name" value="PROTEIN RTA1-RELATED"/>
    <property type="match status" value="1"/>
</dbReference>
<feature type="non-terminal residue" evidence="6">
    <location>
        <position position="301"/>
    </location>
</feature>
<feature type="transmembrane region" description="Helical" evidence="5">
    <location>
        <begin position="49"/>
        <end position="71"/>
    </location>
</feature>
<dbReference type="AlphaFoldDB" id="A0AA39KAM3"/>
<evidence type="ECO:0000313" key="7">
    <source>
        <dbReference type="Proteomes" id="UP001175211"/>
    </source>
</evidence>
<sequence length="301" mass="33247">LTILSPDRAIEETSSFYGYTPNRTICILFLSLFSVSTIIHVAQAIAYRTWWWFGTAVLCGILEILGWSARLWSSFNPGLKDPFGMQLTCTILAPTPLLAANFVILEKLIQRLGTEYSRLSPRAYMILFCTCDVISLAVQAFGGGLASSAVSNGTDPEKGGHIMLIGVAFQLAVITVYSILGIEFFARYFMDAPIRIPGPDRPRAELTKNLKCLIAALAFSTVCLFIRAEYRVIELEDGWGGRIITTEVYFNVLDGAMITLAIYTVNLSHPGRIFRSEDLRDGGPKYPMKQSGHVLLPVSES</sequence>
<accession>A0AA39KAM3</accession>
<dbReference type="PANTHER" id="PTHR31465:SF11">
    <property type="entry name" value="DOMAIN PROTEIN, PUTATIVE (AFU_ORTHOLOGUE AFUA_3G10770)-RELATED"/>
    <property type="match status" value="1"/>
</dbReference>
<feature type="transmembrane region" description="Helical" evidence="5">
    <location>
        <begin position="124"/>
        <end position="142"/>
    </location>
</feature>
<dbReference type="Pfam" id="PF04479">
    <property type="entry name" value="RTA1"/>
    <property type="match status" value="1"/>
</dbReference>
<keyword evidence="2 5" id="KW-0812">Transmembrane</keyword>
<dbReference type="GO" id="GO:0000324">
    <property type="term" value="C:fungal-type vacuole"/>
    <property type="evidence" value="ECO:0007669"/>
    <property type="project" value="TreeGrafter"/>
</dbReference>
<feature type="transmembrane region" description="Helical" evidence="5">
    <location>
        <begin position="210"/>
        <end position="228"/>
    </location>
</feature>
<keyword evidence="7" id="KW-1185">Reference proteome</keyword>
<evidence type="ECO:0000256" key="1">
    <source>
        <dbReference type="ARBA" id="ARBA00004141"/>
    </source>
</evidence>
<evidence type="ECO:0000256" key="4">
    <source>
        <dbReference type="ARBA" id="ARBA00023136"/>
    </source>
</evidence>
<keyword evidence="3 5" id="KW-1133">Transmembrane helix</keyword>
<dbReference type="GeneID" id="85351212"/>
<evidence type="ECO:0000313" key="6">
    <source>
        <dbReference type="EMBL" id="KAK0457343.1"/>
    </source>
</evidence>
<protein>
    <submittedName>
        <fullName evidence="6">RTA1-like protein</fullName>
    </submittedName>
</protein>
<evidence type="ECO:0000256" key="2">
    <source>
        <dbReference type="ARBA" id="ARBA00022692"/>
    </source>
</evidence>
<dbReference type="EMBL" id="JAUEPS010000022">
    <property type="protein sequence ID" value="KAK0457343.1"/>
    <property type="molecule type" value="Genomic_DNA"/>
</dbReference>
<organism evidence="6 7">
    <name type="scientific">Armillaria tabescens</name>
    <name type="common">Ringless honey mushroom</name>
    <name type="synonym">Agaricus tabescens</name>
    <dbReference type="NCBI Taxonomy" id="1929756"/>
    <lineage>
        <taxon>Eukaryota</taxon>
        <taxon>Fungi</taxon>
        <taxon>Dikarya</taxon>
        <taxon>Basidiomycota</taxon>
        <taxon>Agaricomycotina</taxon>
        <taxon>Agaricomycetes</taxon>
        <taxon>Agaricomycetidae</taxon>
        <taxon>Agaricales</taxon>
        <taxon>Marasmiineae</taxon>
        <taxon>Physalacriaceae</taxon>
        <taxon>Desarmillaria</taxon>
    </lineage>
</organism>
<feature type="transmembrane region" description="Helical" evidence="5">
    <location>
        <begin position="162"/>
        <end position="189"/>
    </location>
</feature>
<feature type="transmembrane region" description="Helical" evidence="5">
    <location>
        <begin position="83"/>
        <end position="104"/>
    </location>
</feature>
<keyword evidence="4 5" id="KW-0472">Membrane</keyword>
<proteinExistence type="predicted"/>
<evidence type="ECO:0000256" key="5">
    <source>
        <dbReference type="SAM" id="Phobius"/>
    </source>
</evidence>
<gene>
    <name evidence="6" type="ORF">EV420DRAFT_1271757</name>
</gene>